<comment type="caution">
    <text evidence="4">The sequence shown here is derived from an EMBL/GenBank/DDBJ whole genome shotgun (WGS) entry which is preliminary data.</text>
</comment>
<dbReference type="PANTHER" id="PTHR43618">
    <property type="entry name" value="7-ALPHA-HYDROXYSTEROID DEHYDROGENASE"/>
    <property type="match status" value="1"/>
</dbReference>
<keyword evidence="5" id="KW-1185">Reference proteome</keyword>
<accession>A0ABQ1VLN6</accession>
<dbReference type="InterPro" id="IPR036291">
    <property type="entry name" value="NAD(P)-bd_dom_sf"/>
</dbReference>
<evidence type="ECO:0000256" key="1">
    <source>
        <dbReference type="ARBA" id="ARBA00006484"/>
    </source>
</evidence>
<evidence type="ECO:0000313" key="5">
    <source>
        <dbReference type="Proteomes" id="UP000640509"/>
    </source>
</evidence>
<gene>
    <name evidence="4" type="ORF">GCM10011402_29350</name>
</gene>
<evidence type="ECO:0000313" key="4">
    <source>
        <dbReference type="EMBL" id="GGF74803.1"/>
    </source>
</evidence>
<dbReference type="InterPro" id="IPR052178">
    <property type="entry name" value="Sec_Metab_Biosynth_SDR"/>
</dbReference>
<dbReference type="RefSeq" id="WP_188715944.1">
    <property type="nucleotide sequence ID" value="NZ_BMIV01000011.1"/>
</dbReference>
<dbReference type="CDD" id="cd05233">
    <property type="entry name" value="SDR_c"/>
    <property type="match status" value="1"/>
</dbReference>
<keyword evidence="3" id="KW-0560">Oxidoreductase</keyword>
<dbReference type="PANTHER" id="PTHR43618:SF8">
    <property type="entry name" value="7ALPHA-HYDROXYSTEROID DEHYDROGENASE"/>
    <property type="match status" value="1"/>
</dbReference>
<dbReference type="EMBL" id="BMIV01000011">
    <property type="protein sequence ID" value="GGF74803.1"/>
    <property type="molecule type" value="Genomic_DNA"/>
</dbReference>
<dbReference type="Pfam" id="PF13561">
    <property type="entry name" value="adh_short_C2"/>
    <property type="match status" value="1"/>
</dbReference>
<dbReference type="PRINTS" id="PR00081">
    <property type="entry name" value="GDHRDH"/>
</dbReference>
<reference evidence="5" key="1">
    <citation type="journal article" date="2019" name="Int. J. Syst. Evol. Microbiol.">
        <title>The Global Catalogue of Microorganisms (GCM) 10K type strain sequencing project: providing services to taxonomists for standard genome sequencing and annotation.</title>
        <authorList>
            <consortium name="The Broad Institute Genomics Platform"/>
            <consortium name="The Broad Institute Genome Sequencing Center for Infectious Disease"/>
            <person name="Wu L."/>
            <person name="Ma J."/>
        </authorList>
    </citation>
    <scope>NUCLEOTIDE SEQUENCE [LARGE SCALE GENOMIC DNA]</scope>
    <source>
        <strain evidence="5">CGMCC 1.15419</strain>
    </source>
</reference>
<evidence type="ECO:0000256" key="2">
    <source>
        <dbReference type="ARBA" id="ARBA00022857"/>
    </source>
</evidence>
<proteinExistence type="inferred from homology"/>
<evidence type="ECO:0000256" key="3">
    <source>
        <dbReference type="ARBA" id="ARBA00023002"/>
    </source>
</evidence>
<organism evidence="4 5">
    <name type="scientific">Paracoccus acridae</name>
    <dbReference type="NCBI Taxonomy" id="1795310"/>
    <lineage>
        <taxon>Bacteria</taxon>
        <taxon>Pseudomonadati</taxon>
        <taxon>Pseudomonadota</taxon>
        <taxon>Alphaproteobacteria</taxon>
        <taxon>Rhodobacterales</taxon>
        <taxon>Paracoccaceae</taxon>
        <taxon>Paracoccus</taxon>
    </lineage>
</organism>
<keyword evidence="2" id="KW-0521">NADP</keyword>
<dbReference type="Gene3D" id="3.40.50.720">
    <property type="entry name" value="NAD(P)-binding Rossmann-like Domain"/>
    <property type="match status" value="1"/>
</dbReference>
<name>A0ABQ1VLN6_9RHOB</name>
<protein>
    <submittedName>
        <fullName evidence="4">Short-chain dehydrogenase</fullName>
    </submittedName>
</protein>
<dbReference type="Proteomes" id="UP000640509">
    <property type="component" value="Unassembled WGS sequence"/>
</dbReference>
<dbReference type="SUPFAM" id="SSF51735">
    <property type="entry name" value="NAD(P)-binding Rossmann-fold domains"/>
    <property type="match status" value="1"/>
</dbReference>
<sequence length="274" mass="28816">MASLEAMFDVRGKSVIVTGGASGIGRAYAEIMLQQGARVCIFDIDAEGLDRTVAELGAQVGSGEIWGQQINVGDRPAMAAAFDAVAERHGRIDTVFANAGIDPGPGFMTPEGERNPEGAIENIPDSQWDRGIEINLTSVYTTVKNAVRHMKPNGGGEIIVTSSIASQINESIVGTSYMPAKAAVNHFVRHMAMELGAYGIRVNAILPGPFITNIAGGRLRNKADRAAFESQSLIGRIGDVEDIKGLALLLASPAGAYFTGSLIVIDGGSLTRMT</sequence>
<comment type="similarity">
    <text evidence="1">Belongs to the short-chain dehydrogenases/reductases (SDR) family.</text>
</comment>
<dbReference type="InterPro" id="IPR002347">
    <property type="entry name" value="SDR_fam"/>
</dbReference>
<dbReference type="PRINTS" id="PR00080">
    <property type="entry name" value="SDRFAMILY"/>
</dbReference>